<name>D1PS28_9FIRM</name>
<evidence type="ECO:0008006" key="10">
    <source>
        <dbReference type="Google" id="ProtNLM"/>
    </source>
</evidence>
<comment type="caution">
    <text evidence="8">The sequence shown here is derived from an EMBL/GenBank/DDBJ whole genome shotgun (WGS) entry which is preliminary data.</text>
</comment>
<dbReference type="AlphaFoldDB" id="D1PS28"/>
<proteinExistence type="inferred from homology"/>
<comment type="subcellular location">
    <subcellularLocation>
        <location evidence="1">Cell membrane</location>
        <topology evidence="1">Multi-pass membrane protein</topology>
    </subcellularLocation>
</comment>
<evidence type="ECO:0000313" key="8">
    <source>
        <dbReference type="EMBL" id="EFB74555.1"/>
    </source>
</evidence>
<keyword evidence="6 7" id="KW-0472">Membrane</keyword>
<keyword evidence="9" id="KW-1185">Reference proteome</keyword>
<dbReference type="PANTHER" id="PTHR23514:SF3">
    <property type="entry name" value="BYPASS OF STOP CODON PROTEIN 6"/>
    <property type="match status" value="1"/>
</dbReference>
<dbReference type="InterPro" id="IPR051788">
    <property type="entry name" value="MFS_Transporter"/>
</dbReference>
<evidence type="ECO:0000256" key="3">
    <source>
        <dbReference type="ARBA" id="ARBA00022448"/>
    </source>
</evidence>
<accession>D1PS28</accession>
<sequence>MLWLNCNQELGILYGLSDPGKIQSFYSVGIVLALFVSAALLGRNVEPAKILVVYPTIALLTLVAIYFIQTPAICLAGGFLLGFFAAGGVLQLVTAVANEMFPKNRGVITSIVMIASSVANYLVVSVAGILTRIGGTEGPRLVLLFNIAVTLVGILLAVYLNGCLKKEKAAAAKE</sequence>
<dbReference type="InterPro" id="IPR036259">
    <property type="entry name" value="MFS_trans_sf"/>
</dbReference>
<dbReference type="GO" id="GO:0022857">
    <property type="term" value="F:transmembrane transporter activity"/>
    <property type="evidence" value="ECO:0007669"/>
    <property type="project" value="InterPro"/>
</dbReference>
<keyword evidence="5 7" id="KW-1133">Transmembrane helix</keyword>
<dbReference type="Pfam" id="PF07690">
    <property type="entry name" value="MFS_1"/>
    <property type="match status" value="1"/>
</dbReference>
<evidence type="ECO:0000256" key="6">
    <source>
        <dbReference type="ARBA" id="ARBA00023136"/>
    </source>
</evidence>
<reference evidence="8" key="1">
    <citation type="submission" date="2009-12" db="EMBL/GenBank/DDBJ databases">
        <authorList>
            <person name="Weinstock G."/>
            <person name="Sodergren E."/>
            <person name="Clifton S."/>
            <person name="Fulton L."/>
            <person name="Fulton B."/>
            <person name="Courtney L."/>
            <person name="Fronick C."/>
            <person name="Harrison M."/>
            <person name="Strong C."/>
            <person name="Farmer C."/>
            <person name="Delahaunty K."/>
            <person name="Markovic C."/>
            <person name="Hall O."/>
            <person name="Minx P."/>
            <person name="Tomlinson C."/>
            <person name="Mitreva M."/>
            <person name="Nelson J."/>
            <person name="Hou S."/>
            <person name="Wollam A."/>
            <person name="Pepin K.H."/>
            <person name="Johnson M."/>
            <person name="Bhonagiri V."/>
            <person name="Nash W.E."/>
            <person name="Warren W."/>
            <person name="Chinwalla A."/>
            <person name="Mardis E.R."/>
            <person name="Wilson R.K."/>
        </authorList>
    </citation>
    <scope>NUCLEOTIDE SEQUENCE [LARGE SCALE GENOMIC DNA]</scope>
    <source>
        <strain evidence="8">DSM 15176</strain>
    </source>
</reference>
<feature type="transmembrane region" description="Helical" evidence="7">
    <location>
        <begin position="51"/>
        <end position="69"/>
    </location>
</feature>
<protein>
    <recommendedName>
        <fullName evidence="10">Major facilitator superfamily (MFS) profile domain-containing protein</fullName>
    </recommendedName>
</protein>
<dbReference type="HOGENOM" id="CLU_1539240_0_0_9"/>
<evidence type="ECO:0000256" key="7">
    <source>
        <dbReference type="SAM" id="Phobius"/>
    </source>
</evidence>
<dbReference type="Gene3D" id="1.20.1250.20">
    <property type="entry name" value="MFS general substrate transporter like domains"/>
    <property type="match status" value="1"/>
</dbReference>
<evidence type="ECO:0000256" key="4">
    <source>
        <dbReference type="ARBA" id="ARBA00022692"/>
    </source>
</evidence>
<evidence type="ECO:0000256" key="1">
    <source>
        <dbReference type="ARBA" id="ARBA00004651"/>
    </source>
</evidence>
<gene>
    <name evidence="8" type="ORF">SUBVAR_07210</name>
</gene>
<feature type="transmembrane region" description="Helical" evidence="7">
    <location>
        <begin position="141"/>
        <end position="160"/>
    </location>
</feature>
<evidence type="ECO:0000256" key="2">
    <source>
        <dbReference type="ARBA" id="ARBA00008335"/>
    </source>
</evidence>
<dbReference type="SUPFAM" id="SSF103473">
    <property type="entry name" value="MFS general substrate transporter"/>
    <property type="match status" value="1"/>
</dbReference>
<evidence type="ECO:0000313" key="9">
    <source>
        <dbReference type="Proteomes" id="UP000003438"/>
    </source>
</evidence>
<evidence type="ECO:0000256" key="5">
    <source>
        <dbReference type="ARBA" id="ARBA00022989"/>
    </source>
</evidence>
<feature type="transmembrane region" description="Helical" evidence="7">
    <location>
        <begin position="107"/>
        <end position="129"/>
    </location>
</feature>
<organism evidence="8 9">
    <name type="scientific">Subdoligranulum variabile DSM 15176</name>
    <dbReference type="NCBI Taxonomy" id="411471"/>
    <lineage>
        <taxon>Bacteria</taxon>
        <taxon>Bacillati</taxon>
        <taxon>Bacillota</taxon>
        <taxon>Clostridia</taxon>
        <taxon>Eubacteriales</taxon>
        <taxon>Oscillospiraceae</taxon>
        <taxon>Subdoligranulum</taxon>
    </lineage>
</organism>
<dbReference type="STRING" id="411471.SUBVAR_07210"/>
<keyword evidence="4 7" id="KW-0812">Transmembrane</keyword>
<feature type="transmembrane region" description="Helical" evidence="7">
    <location>
        <begin position="75"/>
        <end position="95"/>
    </location>
</feature>
<comment type="similarity">
    <text evidence="2">Belongs to the major facilitator superfamily.</text>
</comment>
<dbReference type="eggNOG" id="COG0477">
    <property type="taxonomic scope" value="Bacteria"/>
</dbReference>
<dbReference type="GO" id="GO:0005886">
    <property type="term" value="C:plasma membrane"/>
    <property type="evidence" value="ECO:0007669"/>
    <property type="project" value="UniProtKB-SubCell"/>
</dbReference>
<feature type="transmembrane region" description="Helical" evidence="7">
    <location>
        <begin position="24"/>
        <end position="42"/>
    </location>
</feature>
<keyword evidence="3" id="KW-0813">Transport</keyword>
<dbReference type="InterPro" id="IPR011701">
    <property type="entry name" value="MFS"/>
</dbReference>
<dbReference type="EMBL" id="ACBY02000068">
    <property type="protein sequence ID" value="EFB74555.1"/>
    <property type="molecule type" value="Genomic_DNA"/>
</dbReference>
<dbReference type="PANTHER" id="PTHR23514">
    <property type="entry name" value="BYPASS OF STOP CODON PROTEIN 6"/>
    <property type="match status" value="1"/>
</dbReference>
<dbReference type="Proteomes" id="UP000003438">
    <property type="component" value="Unassembled WGS sequence"/>
</dbReference>